<organism evidence="3 4">
    <name type="scientific">Paramylibacter ulvae</name>
    <dbReference type="NCBI Taxonomy" id="1651968"/>
    <lineage>
        <taxon>Bacteria</taxon>
        <taxon>Pseudomonadati</taxon>
        <taxon>Pseudomonadota</taxon>
        <taxon>Alphaproteobacteria</taxon>
        <taxon>Rhodobacterales</taxon>
        <taxon>Paracoccaceae</taxon>
        <taxon>Paramylibacter</taxon>
    </lineage>
</organism>
<dbReference type="SUPFAM" id="SSF52821">
    <property type="entry name" value="Rhodanese/Cell cycle control phosphatase"/>
    <property type="match status" value="2"/>
</dbReference>
<feature type="transmembrane region" description="Helical" evidence="1">
    <location>
        <begin position="443"/>
        <end position="463"/>
    </location>
</feature>
<keyword evidence="4" id="KW-1185">Reference proteome</keyword>
<evidence type="ECO:0000313" key="4">
    <source>
        <dbReference type="Proteomes" id="UP000634455"/>
    </source>
</evidence>
<name>A0ABQ3D8F4_9RHOB</name>
<evidence type="ECO:0000259" key="2">
    <source>
        <dbReference type="PROSITE" id="PS50206"/>
    </source>
</evidence>
<dbReference type="PANTHER" id="PTHR43615:SF1">
    <property type="entry name" value="PPDK_N DOMAIN-CONTAINING PROTEIN"/>
    <property type="match status" value="1"/>
</dbReference>
<keyword evidence="1" id="KW-0472">Membrane</keyword>
<dbReference type="SMART" id="SM00450">
    <property type="entry name" value="RHOD"/>
    <property type="match status" value="2"/>
</dbReference>
<dbReference type="InterPro" id="IPR002192">
    <property type="entry name" value="PPDK_AMP/ATP-bd"/>
</dbReference>
<feature type="transmembrane region" description="Helical" evidence="1">
    <location>
        <begin position="380"/>
        <end position="400"/>
    </location>
</feature>
<dbReference type="InterPro" id="IPR013815">
    <property type="entry name" value="ATP_grasp_subdomain_1"/>
</dbReference>
<dbReference type="SUPFAM" id="SSF52009">
    <property type="entry name" value="Phosphohistidine domain"/>
    <property type="match status" value="1"/>
</dbReference>
<dbReference type="Pfam" id="PF00391">
    <property type="entry name" value="PEP-utilizers"/>
    <property type="match status" value="1"/>
</dbReference>
<dbReference type="InterPro" id="IPR051549">
    <property type="entry name" value="PEP_Utilizing_Enz"/>
</dbReference>
<feature type="transmembrane region" description="Helical" evidence="1">
    <location>
        <begin position="420"/>
        <end position="436"/>
    </location>
</feature>
<dbReference type="Gene3D" id="3.50.30.10">
    <property type="entry name" value="Phosphohistidine domain"/>
    <property type="match status" value="1"/>
</dbReference>
<dbReference type="PANTHER" id="PTHR43615">
    <property type="entry name" value="PHOSPHOENOLPYRUVATE SYNTHASE-RELATED"/>
    <property type="match status" value="1"/>
</dbReference>
<proteinExistence type="predicted"/>
<feature type="domain" description="Rhodanese" evidence="2">
    <location>
        <begin position="66"/>
        <end position="152"/>
    </location>
</feature>
<dbReference type="Gene3D" id="3.30.470.20">
    <property type="entry name" value="ATP-grasp fold, B domain"/>
    <property type="match status" value="1"/>
</dbReference>
<dbReference type="Gene3D" id="3.40.250.10">
    <property type="entry name" value="Rhodanese-like domain"/>
    <property type="match status" value="2"/>
</dbReference>
<evidence type="ECO:0000256" key="1">
    <source>
        <dbReference type="SAM" id="Phobius"/>
    </source>
</evidence>
<keyword evidence="1" id="KW-1133">Transmembrane helix</keyword>
<dbReference type="Proteomes" id="UP000634455">
    <property type="component" value="Unassembled WGS sequence"/>
</dbReference>
<dbReference type="InterPro" id="IPR036873">
    <property type="entry name" value="Rhodanese-like_dom_sf"/>
</dbReference>
<comment type="caution">
    <text evidence="3">The sequence shown here is derived from an EMBL/GenBank/DDBJ whole genome shotgun (WGS) entry which is preliminary data.</text>
</comment>
<accession>A0ABQ3D8F4</accession>
<dbReference type="InterPro" id="IPR001763">
    <property type="entry name" value="Rhodanese-like_dom"/>
</dbReference>
<feature type="domain" description="Rhodanese" evidence="2">
    <location>
        <begin position="184"/>
        <end position="300"/>
    </location>
</feature>
<feature type="transmembrane region" description="Helical" evidence="1">
    <location>
        <begin position="311"/>
        <end position="331"/>
    </location>
</feature>
<dbReference type="SUPFAM" id="SSF56059">
    <property type="entry name" value="Glutathione synthetase ATP-binding domain-like"/>
    <property type="match status" value="1"/>
</dbReference>
<protein>
    <recommendedName>
        <fullName evidence="2">Rhodanese domain-containing protein</fullName>
    </recommendedName>
</protein>
<sequence length="1246" mass="140102">MLAGANIWQYTTQKQAQKTRLQATLLRPAQFDGTKIQDATLIETPYKNQSTNPLAINTTDANQLLESTDTLFLDIRETAETQMGRLPNSSHIRFPDIAENLEQFQDKSVVLYCHNGNRSSETCAKLAALGIDCRFIAGGIEKWIVEGRVFSNSDVRGLHDLRAIPDYPNKDKLIDTNTFQTLVTQGELQIIDARYPADFAVSHLPNAINIPLRALPSDTLQSKINALSNTPTIAACYDRRSCFMGQVLGYELSRHGIPFLGRYTTPWDYFIPTPPKPHVQAWLVDQNTSYWQQMVAGISNALVWVADRTHFMIAIALLAMLSRIAVLPIALKSERDQILSAKNAKTLAKIKTDLADHPERRARAMRKFQRDLGLTPFRNMLALLFLPLMALGLQSVEQSAVHFETDFLWVLSLSTPDPRYLLPLIFAILAGAYLQFSMARTRLHLMLCWFIAAPALFALTAKISAAGNIYLNLAILFLLIQRAYVVNVHKRVFARAQNLFRNFKIRYFYRDICPLSYSDQLQLSGNKAYRLSLLKYHGFPVPDGVVLRTDTIRAYLNLSVRNKSEFCDKIWNLVSQKTSAVRSSAAKEDSSNQSFAGVFESVLNVTRKNLPIALDQVVASFSASHTDLYDFNTDGNNDGNILIQQMIGAEYAGVLFTQDPTAAGIAMVEMVAGTGDDLVSGRKTPLCFRFGRFSTTPVGDETAPIDLQPLVKMGQQIEKLFGQPQDIEWAYADNRFYIVQSRDITARVLGDDVKSVAFGEWNRIFELIDVDDPHEIIFEQDEMSELLLRPTPMSFSIMSRIWCAGGPVDIACRQLGLRYDVPENTPGSLALLFGKTYCDVAIKSVTALTLNKSSQKRLLNAANTIETEFQSVFLPDFVDKIARWDAIELDRLNHRQCVELLKEIYSDFIQDTYVWIETINILTSFITSQARLNKTESSITQQQPESPYSPSGWIAQGQRIAKRDRAEFVAQNLGHRALFDYEISTPRYHETPKLLNRFVKGTLAAQGEQQHEQPKSLLNEWTQVFQLQALKEHAKHEALKQFSLLRKLLLNISKRSEIEGIIFDFEIDEICNSGVRIQDEHISKAKARQKHLKKLKETPLRPVRLSLFDCEIASLGEKFGSIQNRELNFGVCVAGDKDMLGRAYVATSHQSESGEALDGFHDGDILICTILHPAWLNYVLRSGGVVCEVGGWLSHMSIVAREKNITMLVDCQTAPEIETGTEVSVHITGELCITSNDLKTAINKQA</sequence>
<dbReference type="Pfam" id="PF01326">
    <property type="entry name" value="PPDK_N"/>
    <property type="match status" value="2"/>
</dbReference>
<evidence type="ECO:0000313" key="3">
    <source>
        <dbReference type="EMBL" id="GHA60778.1"/>
    </source>
</evidence>
<gene>
    <name evidence="3" type="ORF">GCM10008927_27900</name>
</gene>
<dbReference type="EMBL" id="BMZF01000010">
    <property type="protein sequence ID" value="GHA60778.1"/>
    <property type="molecule type" value="Genomic_DNA"/>
</dbReference>
<dbReference type="PROSITE" id="PS50206">
    <property type="entry name" value="RHODANESE_3"/>
    <property type="match status" value="2"/>
</dbReference>
<dbReference type="InterPro" id="IPR036637">
    <property type="entry name" value="Phosphohistidine_dom_sf"/>
</dbReference>
<dbReference type="InterPro" id="IPR008279">
    <property type="entry name" value="PEP-util_enz_mobile_dom"/>
</dbReference>
<dbReference type="CDD" id="cd00158">
    <property type="entry name" value="RHOD"/>
    <property type="match status" value="2"/>
</dbReference>
<dbReference type="Pfam" id="PF00581">
    <property type="entry name" value="Rhodanese"/>
    <property type="match status" value="2"/>
</dbReference>
<keyword evidence="1" id="KW-0812">Transmembrane</keyword>
<reference evidence="4" key="1">
    <citation type="journal article" date="2019" name="Int. J. Syst. Evol. Microbiol.">
        <title>The Global Catalogue of Microorganisms (GCM) 10K type strain sequencing project: providing services to taxonomists for standard genome sequencing and annotation.</title>
        <authorList>
            <consortium name="The Broad Institute Genomics Platform"/>
            <consortium name="The Broad Institute Genome Sequencing Center for Infectious Disease"/>
            <person name="Wu L."/>
            <person name="Ma J."/>
        </authorList>
    </citation>
    <scope>NUCLEOTIDE SEQUENCE [LARGE SCALE GENOMIC DNA]</scope>
    <source>
        <strain evidence="4">KCTC 32465</strain>
    </source>
</reference>
<dbReference type="Gene3D" id="3.30.1490.20">
    <property type="entry name" value="ATP-grasp fold, A domain"/>
    <property type="match status" value="1"/>
</dbReference>